<dbReference type="Proteomes" id="UP000265566">
    <property type="component" value="Chromosome 6"/>
</dbReference>
<evidence type="ECO:0000256" key="1">
    <source>
        <dbReference type="SAM" id="SignalP"/>
    </source>
</evidence>
<sequence length="78" mass="8818">MLLSTPLSSIISKILLLGDLLFLALSAFCHRQNTTIHLIRNLLQADLFLCTFKMILDEVHLNIQRILLADGGKVWNKS</sequence>
<accession>A0A396HI50</accession>
<proteinExistence type="predicted"/>
<organism evidence="2">
    <name type="scientific">Medicago truncatula</name>
    <name type="common">Barrel medic</name>
    <name type="synonym">Medicago tribuloides</name>
    <dbReference type="NCBI Taxonomy" id="3880"/>
    <lineage>
        <taxon>Eukaryota</taxon>
        <taxon>Viridiplantae</taxon>
        <taxon>Streptophyta</taxon>
        <taxon>Embryophyta</taxon>
        <taxon>Tracheophyta</taxon>
        <taxon>Spermatophyta</taxon>
        <taxon>Magnoliopsida</taxon>
        <taxon>eudicotyledons</taxon>
        <taxon>Gunneridae</taxon>
        <taxon>Pentapetalae</taxon>
        <taxon>rosids</taxon>
        <taxon>fabids</taxon>
        <taxon>Fabales</taxon>
        <taxon>Fabaceae</taxon>
        <taxon>Papilionoideae</taxon>
        <taxon>50 kb inversion clade</taxon>
        <taxon>NPAAA clade</taxon>
        <taxon>Hologalegina</taxon>
        <taxon>IRL clade</taxon>
        <taxon>Trifolieae</taxon>
        <taxon>Medicago</taxon>
    </lineage>
</organism>
<dbReference type="Gramene" id="rna36946">
    <property type="protein sequence ID" value="RHN52288.1"/>
    <property type="gene ID" value="gene36946"/>
</dbReference>
<evidence type="ECO:0000313" key="2">
    <source>
        <dbReference type="EMBL" id="RHN52288.1"/>
    </source>
</evidence>
<reference evidence="2" key="1">
    <citation type="journal article" date="2018" name="Nat. Plants">
        <title>Whole-genome landscape of Medicago truncatula symbiotic genes.</title>
        <authorList>
            <person name="Pecrix Y."/>
            <person name="Gamas P."/>
            <person name="Carrere S."/>
        </authorList>
    </citation>
    <scope>NUCLEOTIDE SEQUENCE</scope>
    <source>
        <tissue evidence="2">Leaves</tissue>
    </source>
</reference>
<evidence type="ECO:0008006" key="3">
    <source>
        <dbReference type="Google" id="ProtNLM"/>
    </source>
</evidence>
<protein>
    <recommendedName>
        <fullName evidence="3">Transmembrane protein</fullName>
    </recommendedName>
</protein>
<keyword evidence="1" id="KW-0732">Signal</keyword>
<dbReference type="AlphaFoldDB" id="A0A396HI50"/>
<feature type="signal peptide" evidence="1">
    <location>
        <begin position="1"/>
        <end position="31"/>
    </location>
</feature>
<comment type="caution">
    <text evidence="2">The sequence shown here is derived from an EMBL/GenBank/DDBJ whole genome shotgun (WGS) entry which is preliminary data.</text>
</comment>
<name>A0A396HI50_MEDTR</name>
<dbReference type="EMBL" id="PSQE01000006">
    <property type="protein sequence ID" value="RHN52288.1"/>
    <property type="molecule type" value="Genomic_DNA"/>
</dbReference>
<feature type="chain" id="PRO_5017339427" description="Transmembrane protein" evidence="1">
    <location>
        <begin position="32"/>
        <end position="78"/>
    </location>
</feature>
<gene>
    <name evidence="2" type="ORF">MtrunA17_Chr6g0478891</name>
</gene>